<sequence length="204" mass="23822">MEQFKHKLAELHCDILRFAKIQLRDEFLAEDIVQDTLAAAIAKHSQFRGEAGLKTWVLSILKNKIADYFRSSRHMISLEGMQEENDAIERGYNGCFDESGHWQPAAAPQYWQPAPEDALCRQDFFRALENCMQGLPHDTARIFYLREIMGWEVVEICREFSISKENCYVILHRARNGLRQCLQQRWFDLADTEIGEQGKSYVEM</sequence>
<evidence type="ECO:0000313" key="9">
    <source>
        <dbReference type="Proteomes" id="UP000516412"/>
    </source>
</evidence>
<comment type="similarity">
    <text evidence="1">Belongs to the sigma-70 factor family. ECF subfamily.</text>
</comment>
<evidence type="ECO:0000256" key="1">
    <source>
        <dbReference type="ARBA" id="ARBA00010641"/>
    </source>
</evidence>
<dbReference type="InterPro" id="IPR039425">
    <property type="entry name" value="RNA_pol_sigma-70-like"/>
</dbReference>
<dbReference type="PANTHER" id="PTHR43133:SF8">
    <property type="entry name" value="RNA POLYMERASE SIGMA FACTOR HI_1459-RELATED"/>
    <property type="match status" value="1"/>
</dbReference>
<dbReference type="NCBIfam" id="TIGR02937">
    <property type="entry name" value="sigma70-ECF"/>
    <property type="match status" value="1"/>
</dbReference>
<dbReference type="SUPFAM" id="SSF88659">
    <property type="entry name" value="Sigma3 and sigma4 domains of RNA polymerase sigma factors"/>
    <property type="match status" value="1"/>
</dbReference>
<dbReference type="AlphaFoldDB" id="A0A7H1MBL1"/>
<keyword evidence="5" id="KW-0804">Transcription</keyword>
<evidence type="ECO:0000313" key="8">
    <source>
        <dbReference type="EMBL" id="QNT59026.1"/>
    </source>
</evidence>
<evidence type="ECO:0000256" key="2">
    <source>
        <dbReference type="ARBA" id="ARBA00023015"/>
    </source>
</evidence>
<dbReference type="Pfam" id="PF04542">
    <property type="entry name" value="Sigma70_r2"/>
    <property type="match status" value="1"/>
</dbReference>
<keyword evidence="3" id="KW-0731">Sigma factor</keyword>
<reference evidence="8" key="1">
    <citation type="submission" date="2024-06" db="EMBL/GenBank/DDBJ databases">
        <title>Complete Genome Sequence of mouse commensal type strain Neisseria musculi.</title>
        <authorList>
            <person name="Thapa E."/>
            <person name="Aluvathingal J."/>
            <person name="Nadendla S."/>
            <person name="Mehta A."/>
            <person name="Tettelin H."/>
            <person name="Weyand N.J."/>
        </authorList>
    </citation>
    <scope>NUCLEOTIDE SEQUENCE</scope>
    <source>
        <strain evidence="8">NW831</strain>
    </source>
</reference>
<evidence type="ECO:0000259" key="6">
    <source>
        <dbReference type="Pfam" id="PF04542"/>
    </source>
</evidence>
<organism evidence="8 9">
    <name type="scientific">Neisseria musculi</name>
    <dbReference type="NCBI Taxonomy" id="1815583"/>
    <lineage>
        <taxon>Bacteria</taxon>
        <taxon>Pseudomonadati</taxon>
        <taxon>Pseudomonadota</taxon>
        <taxon>Betaproteobacteria</taxon>
        <taxon>Neisseriales</taxon>
        <taxon>Neisseriaceae</taxon>
        <taxon>Neisseria</taxon>
    </lineage>
</organism>
<dbReference type="RefSeq" id="WP_187001540.1">
    <property type="nucleotide sequence ID" value="NZ_CP060414.2"/>
</dbReference>
<evidence type="ECO:0000259" key="7">
    <source>
        <dbReference type="Pfam" id="PF08281"/>
    </source>
</evidence>
<keyword evidence="2" id="KW-0805">Transcription regulation</keyword>
<dbReference type="PANTHER" id="PTHR43133">
    <property type="entry name" value="RNA POLYMERASE ECF-TYPE SIGMA FACTO"/>
    <property type="match status" value="1"/>
</dbReference>
<keyword evidence="4" id="KW-0238">DNA-binding</keyword>
<dbReference type="InterPro" id="IPR036388">
    <property type="entry name" value="WH-like_DNA-bd_sf"/>
</dbReference>
<dbReference type="EMBL" id="CP060414">
    <property type="protein sequence ID" value="QNT59026.1"/>
    <property type="molecule type" value="Genomic_DNA"/>
</dbReference>
<dbReference type="KEGG" id="nmus:H7A79_1373"/>
<dbReference type="SUPFAM" id="SSF88946">
    <property type="entry name" value="Sigma2 domain of RNA polymerase sigma factors"/>
    <property type="match status" value="1"/>
</dbReference>
<dbReference type="InterPro" id="IPR014284">
    <property type="entry name" value="RNA_pol_sigma-70_dom"/>
</dbReference>
<dbReference type="Gene3D" id="1.10.1740.10">
    <property type="match status" value="1"/>
</dbReference>
<name>A0A7H1MBL1_9NEIS</name>
<keyword evidence="9" id="KW-1185">Reference proteome</keyword>
<dbReference type="GO" id="GO:0006352">
    <property type="term" value="P:DNA-templated transcription initiation"/>
    <property type="evidence" value="ECO:0007669"/>
    <property type="project" value="InterPro"/>
</dbReference>
<dbReference type="InterPro" id="IPR014289">
    <property type="entry name" value="RNA_pol_sigma-24-rel"/>
</dbReference>
<dbReference type="GO" id="GO:0003677">
    <property type="term" value="F:DNA binding"/>
    <property type="evidence" value="ECO:0007669"/>
    <property type="project" value="UniProtKB-KW"/>
</dbReference>
<dbReference type="InterPro" id="IPR007627">
    <property type="entry name" value="RNA_pol_sigma70_r2"/>
</dbReference>
<dbReference type="InterPro" id="IPR013324">
    <property type="entry name" value="RNA_pol_sigma_r3/r4-like"/>
</dbReference>
<dbReference type="InterPro" id="IPR013325">
    <property type="entry name" value="RNA_pol_sigma_r2"/>
</dbReference>
<dbReference type="Pfam" id="PF08281">
    <property type="entry name" value="Sigma70_r4_2"/>
    <property type="match status" value="1"/>
</dbReference>
<dbReference type="InterPro" id="IPR013249">
    <property type="entry name" value="RNA_pol_sigma70_r4_t2"/>
</dbReference>
<feature type="domain" description="RNA polymerase sigma factor 70 region 4 type 2" evidence="7">
    <location>
        <begin position="126"/>
        <end position="175"/>
    </location>
</feature>
<dbReference type="Gene3D" id="1.10.10.10">
    <property type="entry name" value="Winged helix-like DNA-binding domain superfamily/Winged helix DNA-binding domain"/>
    <property type="match status" value="1"/>
</dbReference>
<proteinExistence type="inferred from homology"/>
<accession>A0A7H1MBL1</accession>
<feature type="domain" description="RNA polymerase sigma-70 region 2" evidence="6">
    <location>
        <begin position="14"/>
        <end position="73"/>
    </location>
</feature>
<dbReference type="Proteomes" id="UP000516412">
    <property type="component" value="Chromosome"/>
</dbReference>
<evidence type="ECO:0000256" key="3">
    <source>
        <dbReference type="ARBA" id="ARBA00023082"/>
    </source>
</evidence>
<dbReference type="GO" id="GO:0016987">
    <property type="term" value="F:sigma factor activity"/>
    <property type="evidence" value="ECO:0007669"/>
    <property type="project" value="UniProtKB-KW"/>
</dbReference>
<gene>
    <name evidence="8" type="ORF">H7A79_1373</name>
</gene>
<evidence type="ECO:0000256" key="5">
    <source>
        <dbReference type="ARBA" id="ARBA00023163"/>
    </source>
</evidence>
<dbReference type="NCBIfam" id="TIGR02943">
    <property type="entry name" value="Sig70_famx1"/>
    <property type="match status" value="1"/>
</dbReference>
<evidence type="ECO:0000256" key="4">
    <source>
        <dbReference type="ARBA" id="ARBA00023125"/>
    </source>
</evidence>
<protein>
    <submittedName>
        <fullName evidence="8">RNA polymerase sigma factor sigma-70 family protein</fullName>
    </submittedName>
</protein>